<dbReference type="EMBL" id="CAKLBY020000065">
    <property type="protein sequence ID" value="CAK7922130.1"/>
    <property type="molecule type" value="Genomic_DNA"/>
</dbReference>
<dbReference type="Proteomes" id="UP001162060">
    <property type="component" value="Unassembled WGS sequence"/>
</dbReference>
<reference evidence="1" key="1">
    <citation type="submission" date="2024-01" db="EMBL/GenBank/DDBJ databases">
        <authorList>
            <person name="Webb A."/>
        </authorList>
    </citation>
    <scope>NUCLEOTIDE SEQUENCE</scope>
    <source>
        <strain evidence="1">Pm1</strain>
    </source>
</reference>
<comment type="caution">
    <text evidence="1">The sequence shown here is derived from an EMBL/GenBank/DDBJ whole genome shotgun (WGS) entry which is preliminary data.</text>
</comment>
<organism evidence="1 2">
    <name type="scientific">Peronospora matthiolae</name>
    <dbReference type="NCBI Taxonomy" id="2874970"/>
    <lineage>
        <taxon>Eukaryota</taxon>
        <taxon>Sar</taxon>
        <taxon>Stramenopiles</taxon>
        <taxon>Oomycota</taxon>
        <taxon>Peronosporomycetes</taxon>
        <taxon>Peronosporales</taxon>
        <taxon>Peronosporaceae</taxon>
        <taxon>Peronospora</taxon>
    </lineage>
</organism>
<evidence type="ECO:0000313" key="2">
    <source>
        <dbReference type="Proteomes" id="UP001162060"/>
    </source>
</evidence>
<sequence length="70" mass="7384">MTVGKGSKWWNLHLVKGNNPSNRVIAKSTSGSACGDKKGVICFAFEVFLRTVEGEAAMGYSLAPSTTGYG</sequence>
<accession>A0AAV1TLZ7</accession>
<dbReference type="AlphaFoldDB" id="A0AAV1TLZ7"/>
<protein>
    <submittedName>
        <fullName evidence="1">Uncharacterized protein</fullName>
    </submittedName>
</protein>
<proteinExistence type="predicted"/>
<evidence type="ECO:0000313" key="1">
    <source>
        <dbReference type="EMBL" id="CAK7922130.1"/>
    </source>
</evidence>
<name>A0AAV1TLZ7_9STRA</name>
<gene>
    <name evidence="1" type="ORF">PM001_LOCUS7473</name>
</gene>